<dbReference type="PANTHER" id="PTHR33308">
    <property type="entry name" value="PEPTIDOGLYCAN HYDROLASE FLGJ"/>
    <property type="match status" value="1"/>
</dbReference>
<keyword evidence="5" id="KW-1185">Reference proteome</keyword>
<evidence type="ECO:0000313" key="5">
    <source>
        <dbReference type="Proteomes" id="UP001597079"/>
    </source>
</evidence>
<dbReference type="Pfam" id="PF01471">
    <property type="entry name" value="PG_binding_1"/>
    <property type="match status" value="2"/>
</dbReference>
<evidence type="ECO:0000256" key="2">
    <source>
        <dbReference type="SAM" id="SignalP"/>
    </source>
</evidence>
<dbReference type="SUPFAM" id="SSF47090">
    <property type="entry name" value="PGBD-like"/>
    <property type="match status" value="2"/>
</dbReference>
<dbReference type="InterPro" id="IPR036365">
    <property type="entry name" value="PGBD-like_sf"/>
</dbReference>
<dbReference type="InterPro" id="IPR002477">
    <property type="entry name" value="Peptidoglycan-bd-like"/>
</dbReference>
<evidence type="ECO:0000313" key="4">
    <source>
        <dbReference type="EMBL" id="MFD1675783.1"/>
    </source>
</evidence>
<gene>
    <name evidence="4" type="ORF">ACFSB2_13860</name>
</gene>
<keyword evidence="2" id="KW-0732">Signal</keyword>
<dbReference type="Proteomes" id="UP001597079">
    <property type="component" value="Unassembled WGS sequence"/>
</dbReference>
<dbReference type="SMART" id="SM00047">
    <property type="entry name" value="LYZ2"/>
    <property type="match status" value="1"/>
</dbReference>
<dbReference type="PANTHER" id="PTHR33308:SF9">
    <property type="entry name" value="PEPTIDOGLYCAN HYDROLASE FLGJ"/>
    <property type="match status" value="1"/>
</dbReference>
<dbReference type="Gene3D" id="1.10.101.10">
    <property type="entry name" value="PGBD-like superfamily/PGBD"/>
    <property type="match status" value="2"/>
</dbReference>
<dbReference type="InterPro" id="IPR036366">
    <property type="entry name" value="PGBDSf"/>
</dbReference>
<evidence type="ECO:0000259" key="3">
    <source>
        <dbReference type="SMART" id="SM00047"/>
    </source>
</evidence>
<dbReference type="InterPro" id="IPR051056">
    <property type="entry name" value="Glycosyl_Hydrolase_73"/>
</dbReference>
<dbReference type="RefSeq" id="WP_377943666.1">
    <property type="nucleotide sequence ID" value="NZ_JBHUCX010000035.1"/>
</dbReference>
<keyword evidence="1" id="KW-0378">Hydrolase</keyword>
<dbReference type="EMBL" id="JBHUCX010000035">
    <property type="protein sequence ID" value="MFD1675783.1"/>
    <property type="molecule type" value="Genomic_DNA"/>
</dbReference>
<protein>
    <submittedName>
        <fullName evidence="4">Peptidoglycan-binding protein</fullName>
    </submittedName>
</protein>
<feature type="chain" id="PRO_5045811749" evidence="2">
    <location>
        <begin position="27"/>
        <end position="507"/>
    </location>
</feature>
<organism evidence="4 5">
    <name type="scientific">Alicyclobacillus fodiniaquatilis</name>
    <dbReference type="NCBI Taxonomy" id="1661150"/>
    <lineage>
        <taxon>Bacteria</taxon>
        <taxon>Bacillati</taxon>
        <taxon>Bacillota</taxon>
        <taxon>Bacilli</taxon>
        <taxon>Bacillales</taxon>
        <taxon>Alicyclobacillaceae</taxon>
        <taxon>Alicyclobacillus</taxon>
    </lineage>
</organism>
<dbReference type="Pfam" id="PF01832">
    <property type="entry name" value="Glucosaminidase"/>
    <property type="match status" value="1"/>
</dbReference>
<feature type="signal peptide" evidence="2">
    <location>
        <begin position="1"/>
        <end position="26"/>
    </location>
</feature>
<dbReference type="Gene3D" id="1.10.530.10">
    <property type="match status" value="1"/>
</dbReference>
<sequence length="507" mass="53977">MHMRRLFVGVTVPTLLAISVPVAAHAQTTEPTLKSGSTGSAVVLLQKDLNSLGYAVGADDGDFGPKTLAEVKAFQRASGLQVDGVVGPATWGAINDTLFTKVDLRDPAPSDITAQNIDKFLNANKSPMAGLGQSFIEAQNTYGVDANYLVSHAILESYWGESQIALAKNNLFGYGAYDSNPGDDAGMFPSDDYAIRFQAWEVRNNYLNSSGSEYVSPTLKGMNVNYATDKSWATSIGSLMNELASSVGSSVSAYSQYSPTKSAASPESTTEPVFYINGATGATQKNSYYGGVPYFSSMGAGMDDMFLSPLQSGSSGEQVEQVQTYLNKQMKAGLTVDGQFGPATEAAVKKFEAKQGLKQNGEWTFAMWQSYIYTTTPPTVPAGQSVEIDQIEQGMAGPYVVPWYHIANEGWVDSQYVKLTNVYRLTVSSPTNTNTSIPVYGSSDGTDQIATLHNGDFVVAQSASADDGMYEIQFSVESAADADSGQAVGTPLTGYVSASDATLTQQQ</sequence>
<reference evidence="5" key="1">
    <citation type="journal article" date="2019" name="Int. J. Syst. Evol. Microbiol.">
        <title>The Global Catalogue of Microorganisms (GCM) 10K type strain sequencing project: providing services to taxonomists for standard genome sequencing and annotation.</title>
        <authorList>
            <consortium name="The Broad Institute Genomics Platform"/>
            <consortium name="The Broad Institute Genome Sequencing Center for Infectious Disease"/>
            <person name="Wu L."/>
            <person name="Ma J."/>
        </authorList>
    </citation>
    <scope>NUCLEOTIDE SEQUENCE [LARGE SCALE GENOMIC DNA]</scope>
    <source>
        <strain evidence="5">CGMCC 1.12286</strain>
    </source>
</reference>
<name>A0ABW4JJT1_9BACL</name>
<comment type="caution">
    <text evidence="4">The sequence shown here is derived from an EMBL/GenBank/DDBJ whole genome shotgun (WGS) entry which is preliminary data.</text>
</comment>
<feature type="domain" description="Mannosyl-glycoprotein endo-beta-N-acetylglucosamidase-like" evidence="3">
    <location>
        <begin position="120"/>
        <end position="255"/>
    </location>
</feature>
<dbReference type="InterPro" id="IPR002901">
    <property type="entry name" value="MGlyc_endo_b_GlcNAc-like_dom"/>
</dbReference>
<proteinExistence type="predicted"/>
<evidence type="ECO:0000256" key="1">
    <source>
        <dbReference type="ARBA" id="ARBA00022801"/>
    </source>
</evidence>
<accession>A0ABW4JJT1</accession>